<protein>
    <submittedName>
        <fullName evidence="1">Uncharacterized protein</fullName>
    </submittedName>
</protein>
<dbReference type="AlphaFoldDB" id="A0A1Y5HXP7"/>
<proteinExistence type="predicted"/>
<dbReference type="EMBL" id="KZ155839">
    <property type="protein sequence ID" value="OUS42039.1"/>
    <property type="molecule type" value="Genomic_DNA"/>
</dbReference>
<reference evidence="1" key="1">
    <citation type="submission" date="2017-04" db="EMBL/GenBank/DDBJ databases">
        <title>Population genomics of picophytoplankton unveils novel chromosome hypervariability.</title>
        <authorList>
            <consortium name="DOE Joint Genome Institute"/>
            <person name="Blanc-Mathieu R."/>
            <person name="Krasovec M."/>
            <person name="Hebrard M."/>
            <person name="Yau S."/>
            <person name="Desgranges E."/>
            <person name="Martin J."/>
            <person name="Schackwitz W."/>
            <person name="Kuo A."/>
            <person name="Salin G."/>
            <person name="Donnadieu C."/>
            <person name="Desdevises Y."/>
            <person name="Sanchez-Ferandin S."/>
            <person name="Moreau H."/>
            <person name="Rivals E."/>
            <person name="Grigoriev I.V."/>
            <person name="Grimsley N."/>
            <person name="Eyre-Walker A."/>
            <person name="Piganeau G."/>
        </authorList>
    </citation>
    <scope>NUCLEOTIDE SEQUENCE [LARGE SCALE GENOMIC DNA]</scope>
    <source>
        <strain evidence="1">RCC 1115</strain>
    </source>
</reference>
<gene>
    <name evidence="1" type="ORF">BE221DRAFT_64552</name>
</gene>
<evidence type="ECO:0000313" key="1">
    <source>
        <dbReference type="EMBL" id="OUS42039.1"/>
    </source>
</evidence>
<name>A0A1Y5HXP7_OSTTA</name>
<organism evidence="1">
    <name type="scientific">Ostreococcus tauri</name>
    <name type="common">Marine green alga</name>
    <dbReference type="NCBI Taxonomy" id="70448"/>
    <lineage>
        <taxon>Eukaryota</taxon>
        <taxon>Viridiplantae</taxon>
        <taxon>Chlorophyta</taxon>
        <taxon>Mamiellophyceae</taxon>
        <taxon>Mamiellales</taxon>
        <taxon>Bathycoccaceae</taxon>
        <taxon>Ostreococcus</taxon>
    </lineage>
</organism>
<dbReference type="Proteomes" id="UP000195557">
    <property type="component" value="Unassembled WGS sequence"/>
</dbReference>
<sequence length="62" mass="6769">MPNASETNDIDVANLDVDTILDGLCAEFKSRNGRDATEEELKQWKEQLSEAIAEGALGDSDE</sequence>
<accession>A0A1Y5HXP7</accession>